<feature type="domain" description="Methyltransferase" evidence="2">
    <location>
        <begin position="46"/>
        <end position="136"/>
    </location>
</feature>
<accession>A0A1H4AWU1</accession>
<dbReference type="InterPro" id="IPR029063">
    <property type="entry name" value="SAM-dependent_MTases_sf"/>
</dbReference>
<dbReference type="STRING" id="408074.SAMN05660909_01814"/>
<reference evidence="4" key="1">
    <citation type="submission" date="2016-10" db="EMBL/GenBank/DDBJ databases">
        <authorList>
            <person name="Varghese N."/>
            <person name="Submissions S."/>
        </authorList>
    </citation>
    <scope>NUCLEOTIDE SEQUENCE [LARGE SCALE GENOMIC DNA]</scope>
    <source>
        <strain evidence="4">DSM 23920</strain>
    </source>
</reference>
<gene>
    <name evidence="3" type="ORF">SAMN05660909_01814</name>
</gene>
<protein>
    <submittedName>
        <fullName evidence="3">Methyltransferase domain-containing protein</fullName>
    </submittedName>
</protein>
<evidence type="ECO:0000259" key="2">
    <source>
        <dbReference type="Pfam" id="PF13649"/>
    </source>
</evidence>
<evidence type="ECO:0000313" key="4">
    <source>
        <dbReference type="Proteomes" id="UP000199656"/>
    </source>
</evidence>
<evidence type="ECO:0000256" key="1">
    <source>
        <dbReference type="ARBA" id="ARBA00022679"/>
    </source>
</evidence>
<organism evidence="3 4">
    <name type="scientific">Chitinophaga terrae</name>
    <name type="common">ex Kim and Jung 2007</name>
    <dbReference type="NCBI Taxonomy" id="408074"/>
    <lineage>
        <taxon>Bacteria</taxon>
        <taxon>Pseudomonadati</taxon>
        <taxon>Bacteroidota</taxon>
        <taxon>Chitinophagia</taxon>
        <taxon>Chitinophagales</taxon>
        <taxon>Chitinophagaceae</taxon>
        <taxon>Chitinophaga</taxon>
    </lineage>
</organism>
<keyword evidence="1 3" id="KW-0808">Transferase</keyword>
<dbReference type="InterPro" id="IPR041698">
    <property type="entry name" value="Methyltransf_25"/>
</dbReference>
<keyword evidence="3" id="KW-0489">Methyltransferase</keyword>
<dbReference type="GO" id="GO:0032259">
    <property type="term" value="P:methylation"/>
    <property type="evidence" value="ECO:0007669"/>
    <property type="project" value="UniProtKB-KW"/>
</dbReference>
<sequence length="201" mass="23023">MQSDKKKVFEAYNMIAGWFEENRGKSLIEKKYLDRLINTTRRNATVLDLGCGTGMPVMDYLLKQGLQVTGVDASSRMLEIARHNLPRADLRLADMRQLSLNQQFDALIAWHSFFHLPPEDQPSMFLIFKMHLKNKGLLLFTSGKEHGEAWGMNGGVNLYHGSLDKREYKALLEANDFRVLQYTEDDPECGNATVWLAQLEL</sequence>
<dbReference type="EMBL" id="FNRL01000006">
    <property type="protein sequence ID" value="SEA40325.1"/>
    <property type="molecule type" value="Genomic_DNA"/>
</dbReference>
<dbReference type="Proteomes" id="UP000199656">
    <property type="component" value="Unassembled WGS sequence"/>
</dbReference>
<dbReference type="Gene3D" id="3.40.50.150">
    <property type="entry name" value="Vaccinia Virus protein VP39"/>
    <property type="match status" value="1"/>
</dbReference>
<name>A0A1H4AWU1_9BACT</name>
<proteinExistence type="predicted"/>
<dbReference type="RefSeq" id="WP_089760817.1">
    <property type="nucleotide sequence ID" value="NZ_BKAT01000009.1"/>
</dbReference>
<keyword evidence="4" id="KW-1185">Reference proteome</keyword>
<dbReference type="AlphaFoldDB" id="A0A1H4AWU1"/>
<dbReference type="CDD" id="cd02440">
    <property type="entry name" value="AdoMet_MTases"/>
    <property type="match status" value="1"/>
</dbReference>
<dbReference type="Pfam" id="PF13649">
    <property type="entry name" value="Methyltransf_25"/>
    <property type="match status" value="1"/>
</dbReference>
<dbReference type="PANTHER" id="PTHR43861">
    <property type="entry name" value="TRANS-ACONITATE 2-METHYLTRANSFERASE-RELATED"/>
    <property type="match status" value="1"/>
</dbReference>
<evidence type="ECO:0000313" key="3">
    <source>
        <dbReference type="EMBL" id="SEA40325.1"/>
    </source>
</evidence>
<dbReference type="OrthoDB" id="597202at2"/>
<dbReference type="SUPFAM" id="SSF53335">
    <property type="entry name" value="S-adenosyl-L-methionine-dependent methyltransferases"/>
    <property type="match status" value="1"/>
</dbReference>
<dbReference type="GO" id="GO:0008168">
    <property type="term" value="F:methyltransferase activity"/>
    <property type="evidence" value="ECO:0007669"/>
    <property type="project" value="UniProtKB-KW"/>
</dbReference>